<dbReference type="GO" id="GO:0005829">
    <property type="term" value="C:cytosol"/>
    <property type="evidence" value="ECO:0007669"/>
    <property type="project" value="TreeGrafter"/>
</dbReference>
<keyword evidence="5" id="KW-1185">Reference proteome</keyword>
<gene>
    <name evidence="4" type="ORF">D915_002010</name>
</gene>
<dbReference type="PANTHER" id="PTHR14445">
    <property type="entry name" value="GRB10 INTERACTING GYF PROTEIN"/>
    <property type="match status" value="1"/>
</dbReference>
<feature type="region of interest" description="Disordered" evidence="2">
    <location>
        <begin position="1"/>
        <end position="42"/>
    </location>
</feature>
<comment type="caution">
    <text evidence="4">The sequence shown here is derived from an EMBL/GenBank/DDBJ whole genome shotgun (WGS) entry which is preliminary data.</text>
</comment>
<protein>
    <submittedName>
        <fullName evidence="4">PERQ amino acid-rich with GYF domain-containing protein 2</fullName>
    </submittedName>
</protein>
<feature type="domain" description="GYF" evidence="3">
    <location>
        <begin position="152"/>
        <end position="200"/>
    </location>
</feature>
<dbReference type="InterPro" id="IPR035445">
    <property type="entry name" value="GYF-like_dom_sf"/>
</dbReference>
<evidence type="ECO:0000313" key="5">
    <source>
        <dbReference type="Proteomes" id="UP000230066"/>
    </source>
</evidence>
<feature type="coiled-coil region" evidence="1">
    <location>
        <begin position="375"/>
        <end position="402"/>
    </location>
</feature>
<accession>A0A4E0S1W9</accession>
<dbReference type="Pfam" id="PF02213">
    <property type="entry name" value="GYF"/>
    <property type="match status" value="1"/>
</dbReference>
<dbReference type="SUPFAM" id="SSF55277">
    <property type="entry name" value="GYF domain"/>
    <property type="match status" value="1"/>
</dbReference>
<proteinExistence type="predicted"/>
<dbReference type="AlphaFoldDB" id="A0A4E0S1W9"/>
<feature type="region of interest" description="Disordered" evidence="2">
    <location>
        <begin position="460"/>
        <end position="555"/>
    </location>
</feature>
<dbReference type="EMBL" id="JXXN02000579">
    <property type="protein sequence ID" value="THD26942.1"/>
    <property type="molecule type" value="Genomic_DNA"/>
</dbReference>
<dbReference type="PANTHER" id="PTHR14445:SF36">
    <property type="entry name" value="FI03272P-RELATED"/>
    <property type="match status" value="1"/>
</dbReference>
<feature type="compositionally biased region" description="Basic residues" evidence="2">
    <location>
        <begin position="539"/>
        <end position="551"/>
    </location>
</feature>
<dbReference type="InterPro" id="IPR003169">
    <property type="entry name" value="GYF"/>
</dbReference>
<feature type="compositionally biased region" description="Low complexity" evidence="2">
    <location>
        <begin position="311"/>
        <end position="321"/>
    </location>
</feature>
<organism evidence="4 5">
    <name type="scientific">Fasciola hepatica</name>
    <name type="common">Liver fluke</name>
    <dbReference type="NCBI Taxonomy" id="6192"/>
    <lineage>
        <taxon>Eukaryota</taxon>
        <taxon>Metazoa</taxon>
        <taxon>Spiralia</taxon>
        <taxon>Lophotrochozoa</taxon>
        <taxon>Platyhelminthes</taxon>
        <taxon>Trematoda</taxon>
        <taxon>Digenea</taxon>
        <taxon>Plagiorchiida</taxon>
        <taxon>Echinostomata</taxon>
        <taxon>Echinostomatoidea</taxon>
        <taxon>Fasciolidae</taxon>
        <taxon>Fasciola</taxon>
    </lineage>
</organism>
<evidence type="ECO:0000259" key="3">
    <source>
        <dbReference type="PROSITE" id="PS50829"/>
    </source>
</evidence>
<dbReference type="Proteomes" id="UP000230066">
    <property type="component" value="Unassembled WGS sequence"/>
</dbReference>
<feature type="region of interest" description="Disordered" evidence="2">
    <location>
        <begin position="306"/>
        <end position="325"/>
    </location>
</feature>
<feature type="coiled-coil region" evidence="1">
    <location>
        <begin position="570"/>
        <end position="624"/>
    </location>
</feature>
<evidence type="ECO:0000256" key="2">
    <source>
        <dbReference type="SAM" id="MobiDB-lite"/>
    </source>
</evidence>
<evidence type="ECO:0000313" key="4">
    <source>
        <dbReference type="EMBL" id="THD26942.1"/>
    </source>
</evidence>
<dbReference type="PROSITE" id="PS50829">
    <property type="entry name" value="GYF"/>
    <property type="match status" value="1"/>
</dbReference>
<name>A0A4E0S1W9_FASHE</name>
<dbReference type="InterPro" id="IPR051640">
    <property type="entry name" value="GRB10-interact_GYF"/>
</dbReference>
<dbReference type="SMART" id="SM00444">
    <property type="entry name" value="GYF"/>
    <property type="match status" value="1"/>
</dbReference>
<sequence>MHSSTTGSHKTENSEEFWHDEDWEPIGVESGPSSKSRERLNSFTHSDLPPVAEQCGPRVESEQLIEGISSLRVYSKSCSLEPPPGFSIPPPIQLSSTGIPVTEPVACPSSIAHSNTVTESLLTSNMRSVISEEIKSGSVSQTPGVSAPIPSAFKWYYVDSVGKIQGPFGNLQMSGWMAAGFLPLGIELRRDCDECFLTLADHMNLAGRVPFWDGYSLKPLTRSNVAALAQALSASTGDSFGKLRWISGGSLEGLSASSIPAASAAPLIPHFTTPSVVGPSTTAVAAAAAATAVLFATATQQAARIVSSERPQPLQQQQQQPTFPMTSTAVTVPDTLTVGTASNTTVSSSSSLPPAQNPVDLINGNQEFMRLYTEAQALAAHAAKVEAERKELVEKLAAINSTAAKLLTSVPAADFPLVCGTKMVPLPAGLAASPSPGWVMPESDIQSTFPGPCRMEAACDDQLTKRPSISVPDSGKTESMGCLDAQLPTQPIPSGETDAEATDLPGELASNEPQSVSDSVAPDSQNDSCIVGGEVNSKKSSRKKNKKPKKKMTVEQERQLAWEAEFERRKQAALQRKLAEEAEARRLAEEEAAAIAEERTAAAQEQARLLMEQRKREAQRAKADSQLEQLRLPQSARWGTGVVSSSQVVHDSQMGSSSLLSIQAAQALEEELSGGPGNQSLKAATPYVTTNAAKSGAASTAAISSGTCTSSGTSIWDLPSDGKVDGAAVKSSKKQKKKHGNLSREAASFAAREELAHWCESQLSSMPLSGVDLPTLVDLLCELEAADQVVEFIENSLGRSKRISKFSKAFLEKRAFILNTVP</sequence>
<keyword evidence="1" id="KW-0175">Coiled coil</keyword>
<feature type="compositionally biased region" description="Polar residues" evidence="2">
    <location>
        <begin position="511"/>
        <end position="528"/>
    </location>
</feature>
<dbReference type="Gene3D" id="3.30.1490.40">
    <property type="match status" value="1"/>
</dbReference>
<reference evidence="4" key="1">
    <citation type="submission" date="2019-03" db="EMBL/GenBank/DDBJ databases">
        <title>Improved annotation for the trematode Fasciola hepatica.</title>
        <authorList>
            <person name="Choi Y.-J."/>
            <person name="Martin J."/>
            <person name="Mitreva M."/>
        </authorList>
    </citation>
    <scope>NUCLEOTIDE SEQUENCE [LARGE SCALE GENOMIC DNA]</scope>
</reference>
<evidence type="ECO:0000256" key="1">
    <source>
        <dbReference type="SAM" id="Coils"/>
    </source>
</evidence>